<evidence type="ECO:0000313" key="1">
    <source>
        <dbReference type="Proteomes" id="UP000694846"/>
    </source>
</evidence>
<accession>A0A8B8G4N4</accession>
<name>A0A8B8G4N4_9HEMI</name>
<gene>
    <name evidence="2" type="primary">LOC112688957</name>
</gene>
<protein>
    <submittedName>
        <fullName evidence="2">Uncharacterized protein LOC112688957</fullName>
    </submittedName>
</protein>
<dbReference type="RefSeq" id="XP_025418194.1">
    <property type="nucleotide sequence ID" value="XM_025562409.1"/>
</dbReference>
<dbReference type="PANTHER" id="PTHR38681:SF1">
    <property type="entry name" value="RETROVIRUS-RELATED POL POLYPROTEIN FROM TRANSPOSON 412-LIKE PROTEIN"/>
    <property type="match status" value="1"/>
</dbReference>
<dbReference type="PANTHER" id="PTHR38681">
    <property type="entry name" value="RETROVIRUS-RELATED POL POLYPROTEIN FROM TRANSPOSON 412-LIKE PROTEIN-RELATED"/>
    <property type="match status" value="1"/>
</dbReference>
<proteinExistence type="predicted"/>
<reference evidence="2" key="1">
    <citation type="submission" date="2025-08" db="UniProtKB">
        <authorList>
            <consortium name="RefSeq"/>
        </authorList>
    </citation>
    <scope>IDENTIFICATION</scope>
    <source>
        <tissue evidence="2">Whole body</tissue>
    </source>
</reference>
<dbReference type="GeneID" id="112688957"/>
<dbReference type="Proteomes" id="UP000694846">
    <property type="component" value="Unplaced"/>
</dbReference>
<dbReference type="OrthoDB" id="6624293at2759"/>
<dbReference type="AlphaFoldDB" id="A0A8B8G4N4"/>
<sequence>MGAVAPVAPIVPTSIVSGTSGHNKPSEIDRAFWRYHFRNKGLNRRQRIQNAVEELVYGEPLRLPGEFLTSKDNAAKFDDAAEFIKDLRHHIQQIRPVNGTRRGEKKNFVFKDLATTEYVFIRHDGPKNGIQMPYDGPYRVISRNKKTFVIDIKKKKVRVTIDRLKPVYIIVDDHSKEDISREIQTSTLNTIKKEDQRTRSGRKVRFPDRLQVGSA</sequence>
<keyword evidence="1" id="KW-1185">Reference proteome</keyword>
<organism evidence="1 2">
    <name type="scientific">Sipha flava</name>
    <name type="common">yellow sugarcane aphid</name>
    <dbReference type="NCBI Taxonomy" id="143950"/>
    <lineage>
        <taxon>Eukaryota</taxon>
        <taxon>Metazoa</taxon>
        <taxon>Ecdysozoa</taxon>
        <taxon>Arthropoda</taxon>
        <taxon>Hexapoda</taxon>
        <taxon>Insecta</taxon>
        <taxon>Pterygota</taxon>
        <taxon>Neoptera</taxon>
        <taxon>Paraneoptera</taxon>
        <taxon>Hemiptera</taxon>
        <taxon>Sternorrhyncha</taxon>
        <taxon>Aphidomorpha</taxon>
        <taxon>Aphidoidea</taxon>
        <taxon>Aphididae</taxon>
        <taxon>Sipha</taxon>
    </lineage>
</organism>
<evidence type="ECO:0000313" key="2">
    <source>
        <dbReference type="RefSeq" id="XP_025418194.1"/>
    </source>
</evidence>